<protein>
    <recommendedName>
        <fullName evidence="1">ATP-grasp fold RimK-type domain-containing protein</fullName>
    </recommendedName>
</protein>
<accession>A0A9E2NM94</accession>
<name>A0A9E2NM94_9FIRM</name>
<dbReference type="InterPro" id="IPR013651">
    <property type="entry name" value="ATP-grasp_RimK-type"/>
</dbReference>
<sequence length="226" mass="25400">MHKGLLIYNPEDYEKNKWFVHELLQKAANHNLSLTLVLRDQLILSTDDKKGLVAFHKTHTLLPLMDLDFVINRTRDSLIATHFEKMGCKVFNNSTVTEICNHKGKTHQLINSQGISSVKTLLSNVHYFHPAHLPFSYPVILKSVNGHGGSEVYLIENETDLMTKLAHLPTEDFVLQELCTNPGNDIRVFALGGKIIAAVKRFCSSSFKSNYSLGGSATAYQLKPHE</sequence>
<dbReference type="Gene3D" id="3.30.470.20">
    <property type="entry name" value="ATP-grasp fold, B domain"/>
    <property type="match status" value="1"/>
</dbReference>
<dbReference type="Pfam" id="PF08443">
    <property type="entry name" value="RimK"/>
    <property type="match status" value="1"/>
</dbReference>
<proteinExistence type="predicted"/>
<feature type="non-terminal residue" evidence="2">
    <location>
        <position position="226"/>
    </location>
</feature>
<organism evidence="2 3">
    <name type="scientific">Candidatus Cellulosilyticum pullistercoris</name>
    <dbReference type="NCBI Taxonomy" id="2838521"/>
    <lineage>
        <taxon>Bacteria</taxon>
        <taxon>Bacillati</taxon>
        <taxon>Bacillota</taxon>
        <taxon>Clostridia</taxon>
        <taxon>Lachnospirales</taxon>
        <taxon>Cellulosilyticaceae</taxon>
        <taxon>Cellulosilyticum</taxon>
    </lineage>
</organism>
<dbReference type="PANTHER" id="PTHR21621:SF0">
    <property type="entry name" value="BETA-CITRYLGLUTAMATE SYNTHASE B-RELATED"/>
    <property type="match status" value="1"/>
</dbReference>
<dbReference type="GO" id="GO:0016879">
    <property type="term" value="F:ligase activity, forming carbon-nitrogen bonds"/>
    <property type="evidence" value="ECO:0007669"/>
    <property type="project" value="TreeGrafter"/>
</dbReference>
<reference evidence="2" key="1">
    <citation type="journal article" date="2021" name="PeerJ">
        <title>Extensive microbial diversity within the chicken gut microbiome revealed by metagenomics and culture.</title>
        <authorList>
            <person name="Gilroy R."/>
            <person name="Ravi A."/>
            <person name="Getino M."/>
            <person name="Pursley I."/>
            <person name="Horton D.L."/>
            <person name="Alikhan N.F."/>
            <person name="Baker D."/>
            <person name="Gharbi K."/>
            <person name="Hall N."/>
            <person name="Watson M."/>
            <person name="Adriaenssens E.M."/>
            <person name="Foster-Nyarko E."/>
            <person name="Jarju S."/>
            <person name="Secka A."/>
            <person name="Antonio M."/>
            <person name="Oren A."/>
            <person name="Chaudhuri R.R."/>
            <person name="La Ragione R."/>
            <person name="Hildebrand F."/>
            <person name="Pallen M.J."/>
        </authorList>
    </citation>
    <scope>NUCLEOTIDE SEQUENCE</scope>
    <source>
        <strain evidence="2">B5-657</strain>
    </source>
</reference>
<dbReference type="Proteomes" id="UP000824229">
    <property type="component" value="Unassembled WGS sequence"/>
</dbReference>
<dbReference type="PANTHER" id="PTHR21621">
    <property type="entry name" value="RIBOSOMAL PROTEIN S6 MODIFICATION PROTEIN"/>
    <property type="match status" value="1"/>
</dbReference>
<evidence type="ECO:0000313" key="3">
    <source>
        <dbReference type="Proteomes" id="UP000824229"/>
    </source>
</evidence>
<evidence type="ECO:0000313" key="2">
    <source>
        <dbReference type="EMBL" id="MBU3805085.1"/>
    </source>
</evidence>
<dbReference type="Gene3D" id="3.40.50.20">
    <property type="match status" value="1"/>
</dbReference>
<dbReference type="AlphaFoldDB" id="A0A9E2NM94"/>
<comment type="caution">
    <text evidence="2">The sequence shown here is derived from an EMBL/GenBank/DDBJ whole genome shotgun (WGS) entry which is preliminary data.</text>
</comment>
<feature type="domain" description="ATP-grasp fold RimK-type" evidence="1">
    <location>
        <begin position="102"/>
        <end position="225"/>
    </location>
</feature>
<gene>
    <name evidence="2" type="ORF">H9872_10065</name>
</gene>
<evidence type="ECO:0000259" key="1">
    <source>
        <dbReference type="Pfam" id="PF08443"/>
    </source>
</evidence>
<reference evidence="2" key="2">
    <citation type="submission" date="2021-04" db="EMBL/GenBank/DDBJ databases">
        <authorList>
            <person name="Gilroy R."/>
        </authorList>
    </citation>
    <scope>NUCLEOTIDE SEQUENCE</scope>
    <source>
        <strain evidence="2">B5-657</strain>
    </source>
</reference>
<dbReference type="GO" id="GO:0005737">
    <property type="term" value="C:cytoplasm"/>
    <property type="evidence" value="ECO:0007669"/>
    <property type="project" value="TreeGrafter"/>
</dbReference>
<dbReference type="EMBL" id="JAHLFQ010000238">
    <property type="protein sequence ID" value="MBU3805085.1"/>
    <property type="molecule type" value="Genomic_DNA"/>
</dbReference>
<dbReference type="SUPFAM" id="SSF56059">
    <property type="entry name" value="Glutathione synthetase ATP-binding domain-like"/>
    <property type="match status" value="1"/>
</dbReference>